<evidence type="ECO:0000313" key="2">
    <source>
        <dbReference type="Proteomes" id="UP001219525"/>
    </source>
</evidence>
<keyword evidence="2" id="KW-1185">Reference proteome</keyword>
<dbReference type="EMBL" id="JARJCW010000092">
    <property type="protein sequence ID" value="KAJ7195212.1"/>
    <property type="molecule type" value="Genomic_DNA"/>
</dbReference>
<organism evidence="1 2">
    <name type="scientific">Mycena pura</name>
    <dbReference type="NCBI Taxonomy" id="153505"/>
    <lineage>
        <taxon>Eukaryota</taxon>
        <taxon>Fungi</taxon>
        <taxon>Dikarya</taxon>
        <taxon>Basidiomycota</taxon>
        <taxon>Agaricomycotina</taxon>
        <taxon>Agaricomycetes</taxon>
        <taxon>Agaricomycetidae</taxon>
        <taxon>Agaricales</taxon>
        <taxon>Marasmiineae</taxon>
        <taxon>Mycenaceae</taxon>
        <taxon>Mycena</taxon>
    </lineage>
</organism>
<sequence>MHTLATRMRTLAATHAIPRRTITLKAQTETLPVASAPCNLNRGPQCCHCGWRGEHAVNVWHLWQTDLLPSVLDNIIIVITSLTRTCFPQGATKSIFLYAPHHIPCRIEAESRPTVRTIAGVSRYVVMEDTG</sequence>
<dbReference type="Proteomes" id="UP001219525">
    <property type="component" value="Unassembled WGS sequence"/>
</dbReference>
<comment type="caution">
    <text evidence="1">The sequence shown here is derived from an EMBL/GenBank/DDBJ whole genome shotgun (WGS) entry which is preliminary data.</text>
</comment>
<accession>A0AAD6Y7T6</accession>
<evidence type="ECO:0000313" key="1">
    <source>
        <dbReference type="EMBL" id="KAJ7195212.1"/>
    </source>
</evidence>
<proteinExistence type="predicted"/>
<gene>
    <name evidence="1" type="ORF">GGX14DRAFT_404128</name>
</gene>
<reference evidence="1" key="1">
    <citation type="submission" date="2023-03" db="EMBL/GenBank/DDBJ databases">
        <title>Massive genome expansion in bonnet fungi (Mycena s.s.) driven by repeated elements and novel gene families across ecological guilds.</title>
        <authorList>
            <consortium name="Lawrence Berkeley National Laboratory"/>
            <person name="Harder C.B."/>
            <person name="Miyauchi S."/>
            <person name="Viragh M."/>
            <person name="Kuo A."/>
            <person name="Thoen E."/>
            <person name="Andreopoulos B."/>
            <person name="Lu D."/>
            <person name="Skrede I."/>
            <person name="Drula E."/>
            <person name="Henrissat B."/>
            <person name="Morin E."/>
            <person name="Kohler A."/>
            <person name="Barry K."/>
            <person name="LaButti K."/>
            <person name="Morin E."/>
            <person name="Salamov A."/>
            <person name="Lipzen A."/>
            <person name="Mereny Z."/>
            <person name="Hegedus B."/>
            <person name="Baldrian P."/>
            <person name="Stursova M."/>
            <person name="Weitz H."/>
            <person name="Taylor A."/>
            <person name="Grigoriev I.V."/>
            <person name="Nagy L.G."/>
            <person name="Martin F."/>
            <person name="Kauserud H."/>
        </authorList>
    </citation>
    <scope>NUCLEOTIDE SEQUENCE</scope>
    <source>
        <strain evidence="1">9144</strain>
    </source>
</reference>
<name>A0AAD6Y7T6_9AGAR</name>
<dbReference type="AlphaFoldDB" id="A0AAD6Y7T6"/>
<protein>
    <submittedName>
        <fullName evidence="1">Uncharacterized protein</fullName>
    </submittedName>
</protein>